<sequence>MSVKKAIFLFAAACLLSAPMAKGSPSMAPTSSGCAHLIRKTVYKDFPCQATYVCLAGYSHQCGHGLTGQAEKCENCKEEDSIELWTSCPYVGHPPRQCAYHNVPVGARRKRGGQD</sequence>
<feature type="chain" id="PRO_5022926147" description="Secreted protein" evidence="1">
    <location>
        <begin position="24"/>
        <end position="115"/>
    </location>
</feature>
<protein>
    <recommendedName>
        <fullName evidence="4">Secreted protein</fullName>
    </recommendedName>
</protein>
<evidence type="ECO:0000313" key="2">
    <source>
        <dbReference type="EMBL" id="KAA1116396.1"/>
    </source>
</evidence>
<evidence type="ECO:0000313" key="3">
    <source>
        <dbReference type="Proteomes" id="UP000324748"/>
    </source>
</evidence>
<reference evidence="2 3" key="1">
    <citation type="submission" date="2019-05" db="EMBL/GenBank/DDBJ databases">
        <title>Emergence of the Ug99 lineage of the wheat stem rust pathogen through somatic hybridization.</title>
        <authorList>
            <person name="Li F."/>
            <person name="Upadhyaya N.M."/>
            <person name="Sperschneider J."/>
            <person name="Matny O."/>
            <person name="Nguyen-Phuc H."/>
            <person name="Mago R."/>
            <person name="Raley C."/>
            <person name="Miller M.E."/>
            <person name="Silverstein K.A.T."/>
            <person name="Henningsen E."/>
            <person name="Hirsch C.D."/>
            <person name="Visser B."/>
            <person name="Pretorius Z.A."/>
            <person name="Steffenson B.J."/>
            <person name="Schwessinger B."/>
            <person name="Dodds P.N."/>
            <person name="Figueroa M."/>
        </authorList>
    </citation>
    <scope>NUCLEOTIDE SEQUENCE [LARGE SCALE GENOMIC DNA]</scope>
    <source>
        <strain evidence="2">21-0</strain>
    </source>
</reference>
<proteinExistence type="predicted"/>
<comment type="caution">
    <text evidence="2">The sequence shown here is derived from an EMBL/GenBank/DDBJ whole genome shotgun (WGS) entry which is preliminary data.</text>
</comment>
<evidence type="ECO:0008006" key="4">
    <source>
        <dbReference type="Google" id="ProtNLM"/>
    </source>
</evidence>
<evidence type="ECO:0000256" key="1">
    <source>
        <dbReference type="SAM" id="SignalP"/>
    </source>
</evidence>
<dbReference type="Proteomes" id="UP000324748">
    <property type="component" value="Unassembled WGS sequence"/>
</dbReference>
<keyword evidence="1" id="KW-0732">Signal</keyword>
<organism evidence="2 3">
    <name type="scientific">Puccinia graminis f. sp. tritici</name>
    <dbReference type="NCBI Taxonomy" id="56615"/>
    <lineage>
        <taxon>Eukaryota</taxon>
        <taxon>Fungi</taxon>
        <taxon>Dikarya</taxon>
        <taxon>Basidiomycota</taxon>
        <taxon>Pucciniomycotina</taxon>
        <taxon>Pucciniomycetes</taxon>
        <taxon>Pucciniales</taxon>
        <taxon>Pucciniaceae</taxon>
        <taxon>Puccinia</taxon>
    </lineage>
</organism>
<feature type="signal peptide" evidence="1">
    <location>
        <begin position="1"/>
        <end position="23"/>
    </location>
</feature>
<dbReference type="PROSITE" id="PS51257">
    <property type="entry name" value="PROKAR_LIPOPROTEIN"/>
    <property type="match status" value="1"/>
</dbReference>
<keyword evidence="3" id="KW-1185">Reference proteome</keyword>
<dbReference type="OrthoDB" id="10268468at2759"/>
<dbReference type="AlphaFoldDB" id="A0A5B0QT57"/>
<accession>A0A5B0QT57</accession>
<gene>
    <name evidence="2" type="ORF">PGT21_012735</name>
</gene>
<name>A0A5B0QT57_PUCGR</name>
<dbReference type="EMBL" id="VSWC01000003">
    <property type="protein sequence ID" value="KAA1116396.1"/>
    <property type="molecule type" value="Genomic_DNA"/>
</dbReference>